<sequence length="113" mass="12637">MALFDDVRAIALALPEVVETTSYGTPSFKVRRAMLARLHDDGERLVVRTTMEDQAALHAEDPVRYTVPDHYAGYPFVVVPLAAIDRAELRELLTDAWLLRAPATLRARHPDLG</sequence>
<accession>A0A2P8D537</accession>
<dbReference type="InterPro" id="IPR038056">
    <property type="entry name" value="YjbR-like_sf"/>
</dbReference>
<dbReference type="EMBL" id="PYGA01000018">
    <property type="protein sequence ID" value="PSK92336.1"/>
    <property type="molecule type" value="Genomic_DNA"/>
</dbReference>
<name>A0A2P8D537_9ACTN</name>
<gene>
    <name evidence="1" type="ORF">CLV63_11895</name>
</gene>
<dbReference type="InterPro" id="IPR058532">
    <property type="entry name" value="YjbR/MT2646/Rv2570-like"/>
</dbReference>
<dbReference type="OrthoDB" id="7950977at2"/>
<comment type="caution">
    <text evidence="1">The sequence shown here is derived from an EMBL/GenBank/DDBJ whole genome shotgun (WGS) entry which is preliminary data.</text>
</comment>
<dbReference type="AlphaFoldDB" id="A0A2P8D537"/>
<dbReference type="Gene3D" id="3.90.1150.30">
    <property type="match status" value="1"/>
</dbReference>
<dbReference type="SUPFAM" id="SSF142906">
    <property type="entry name" value="YjbR-like"/>
    <property type="match status" value="1"/>
</dbReference>
<evidence type="ECO:0000313" key="2">
    <source>
        <dbReference type="Proteomes" id="UP000240542"/>
    </source>
</evidence>
<organism evidence="1 2">
    <name type="scientific">Murinocardiopsis flavida</name>
    <dbReference type="NCBI Taxonomy" id="645275"/>
    <lineage>
        <taxon>Bacteria</taxon>
        <taxon>Bacillati</taxon>
        <taxon>Actinomycetota</taxon>
        <taxon>Actinomycetes</taxon>
        <taxon>Streptosporangiales</taxon>
        <taxon>Nocardiopsidaceae</taxon>
        <taxon>Murinocardiopsis</taxon>
    </lineage>
</organism>
<dbReference type="Pfam" id="PF04237">
    <property type="entry name" value="YjbR"/>
    <property type="match status" value="1"/>
</dbReference>
<protein>
    <recommendedName>
        <fullName evidence="3">YjbR protein</fullName>
    </recommendedName>
</protein>
<evidence type="ECO:0000313" key="1">
    <source>
        <dbReference type="EMBL" id="PSK92336.1"/>
    </source>
</evidence>
<dbReference type="Proteomes" id="UP000240542">
    <property type="component" value="Unassembled WGS sequence"/>
</dbReference>
<evidence type="ECO:0008006" key="3">
    <source>
        <dbReference type="Google" id="ProtNLM"/>
    </source>
</evidence>
<proteinExistence type="predicted"/>
<keyword evidence="2" id="KW-1185">Reference proteome</keyword>
<dbReference type="RefSeq" id="WP_106585340.1">
    <property type="nucleotide sequence ID" value="NZ_PYGA01000018.1"/>
</dbReference>
<reference evidence="1 2" key="1">
    <citation type="submission" date="2018-03" db="EMBL/GenBank/DDBJ databases">
        <title>Genomic Encyclopedia of Archaeal and Bacterial Type Strains, Phase II (KMG-II): from individual species to whole genera.</title>
        <authorList>
            <person name="Goeker M."/>
        </authorList>
    </citation>
    <scope>NUCLEOTIDE SEQUENCE [LARGE SCALE GENOMIC DNA]</scope>
    <source>
        <strain evidence="1 2">DSM 45312</strain>
    </source>
</reference>